<name>A0ABP9BGB9_9SPHI</name>
<evidence type="ECO:0000313" key="3">
    <source>
        <dbReference type="Proteomes" id="UP001501411"/>
    </source>
</evidence>
<accession>A0ABP9BGB9</accession>
<keyword evidence="1" id="KW-0472">Membrane</keyword>
<dbReference type="Proteomes" id="UP001501411">
    <property type="component" value="Unassembled WGS sequence"/>
</dbReference>
<evidence type="ECO:0008006" key="4">
    <source>
        <dbReference type="Google" id="ProtNLM"/>
    </source>
</evidence>
<evidence type="ECO:0000256" key="1">
    <source>
        <dbReference type="SAM" id="Phobius"/>
    </source>
</evidence>
<sequence length="161" mass="17858">MVIRGAAYGISITSLSYYASVNLPAHASAHRAFFSITSRSVLAAPITSALWLDRFNYFKQKQYDIISAQYGMDDYRVSDLWKGLVSSHLKAGSSLEQAEQLAHGSIHAMIYKEALIASAQNIYYVLAAISIVMAIAVLCLKVLNIHYVSEKNKYPLTYVDV</sequence>
<gene>
    <name evidence="2" type="ORF">GCM10023231_24340</name>
</gene>
<keyword evidence="1" id="KW-1133">Transmembrane helix</keyword>
<keyword evidence="1" id="KW-0812">Transmembrane</keyword>
<organism evidence="2 3">
    <name type="scientific">Olivibacter ginsenosidimutans</name>
    <dbReference type="NCBI Taxonomy" id="1176537"/>
    <lineage>
        <taxon>Bacteria</taxon>
        <taxon>Pseudomonadati</taxon>
        <taxon>Bacteroidota</taxon>
        <taxon>Sphingobacteriia</taxon>
        <taxon>Sphingobacteriales</taxon>
        <taxon>Sphingobacteriaceae</taxon>
        <taxon>Olivibacter</taxon>
    </lineage>
</organism>
<feature type="transmembrane region" description="Helical" evidence="1">
    <location>
        <begin position="122"/>
        <end position="143"/>
    </location>
</feature>
<protein>
    <recommendedName>
        <fullName evidence="4">MFS transporter</fullName>
    </recommendedName>
</protein>
<evidence type="ECO:0000313" key="2">
    <source>
        <dbReference type="EMBL" id="GAA4795093.1"/>
    </source>
</evidence>
<comment type="caution">
    <text evidence="2">The sequence shown here is derived from an EMBL/GenBank/DDBJ whole genome shotgun (WGS) entry which is preliminary data.</text>
</comment>
<reference evidence="3" key="1">
    <citation type="journal article" date="2019" name="Int. J. Syst. Evol. Microbiol.">
        <title>The Global Catalogue of Microorganisms (GCM) 10K type strain sequencing project: providing services to taxonomists for standard genome sequencing and annotation.</title>
        <authorList>
            <consortium name="The Broad Institute Genomics Platform"/>
            <consortium name="The Broad Institute Genome Sequencing Center for Infectious Disease"/>
            <person name="Wu L."/>
            <person name="Ma J."/>
        </authorList>
    </citation>
    <scope>NUCLEOTIDE SEQUENCE [LARGE SCALE GENOMIC DNA]</scope>
    <source>
        <strain evidence="3">JCM 18200</strain>
    </source>
</reference>
<keyword evidence="3" id="KW-1185">Reference proteome</keyword>
<proteinExistence type="predicted"/>
<dbReference type="EMBL" id="BAABIQ010000036">
    <property type="protein sequence ID" value="GAA4795093.1"/>
    <property type="molecule type" value="Genomic_DNA"/>
</dbReference>